<evidence type="ECO:0000313" key="3">
    <source>
        <dbReference type="Proteomes" id="UP001187192"/>
    </source>
</evidence>
<dbReference type="Proteomes" id="UP001187192">
    <property type="component" value="Unassembled WGS sequence"/>
</dbReference>
<evidence type="ECO:0000313" key="2">
    <source>
        <dbReference type="EMBL" id="GMN51853.1"/>
    </source>
</evidence>
<dbReference type="PANTHER" id="PTHR46137">
    <property type="entry name" value="OS05G0310600 PROTEIN"/>
    <property type="match status" value="1"/>
</dbReference>
<dbReference type="Gene3D" id="3.90.1720.10">
    <property type="entry name" value="endopeptidase domain like (from Nostoc punctiforme)"/>
    <property type="match status" value="1"/>
</dbReference>
<keyword evidence="3" id="KW-1185">Reference proteome</keyword>
<accession>A0AA88AS59</accession>
<reference evidence="2" key="1">
    <citation type="submission" date="2023-07" db="EMBL/GenBank/DDBJ databases">
        <title>draft genome sequence of fig (Ficus carica).</title>
        <authorList>
            <person name="Takahashi T."/>
            <person name="Nishimura K."/>
        </authorList>
    </citation>
    <scope>NUCLEOTIDE SEQUENCE</scope>
</reference>
<feature type="domain" description="LRAT" evidence="1">
    <location>
        <begin position="1"/>
        <end position="114"/>
    </location>
</feature>
<dbReference type="PANTHER" id="PTHR46137:SF3">
    <property type="entry name" value="OS05G0310600 PROTEIN"/>
    <property type="match status" value="1"/>
</dbReference>
<gene>
    <name evidence="2" type="ORF">TIFTF001_020996</name>
</gene>
<comment type="caution">
    <text evidence="2">The sequence shown here is derived from an EMBL/GenBank/DDBJ whole genome shotgun (WGS) entry which is preliminary data.</text>
</comment>
<protein>
    <recommendedName>
        <fullName evidence="1">LRAT domain-containing protein</fullName>
    </recommendedName>
</protein>
<sequence>MILFSSSTSNHSLDNPCPACGYRKTFSGVTSSCLDCFLWGGELYLFEYSVNTAFFIAKVRGGTCSLASSDPPEDVLHRAYYLLREGDFGVYDLFENNCEDFAVYCKTGLLVKFTSVGSGQAATSLLAASSVIVSSPLQLLMASLTGIAAVGLGMFCISRLVSDIGVRCDVAKVPVEMLGSCFDPSMSQYDDK</sequence>
<dbReference type="PROSITE" id="PS51934">
    <property type="entry name" value="LRAT"/>
    <property type="match status" value="1"/>
</dbReference>
<name>A0AA88AS59_FICCA</name>
<organism evidence="2 3">
    <name type="scientific">Ficus carica</name>
    <name type="common">Common fig</name>
    <dbReference type="NCBI Taxonomy" id="3494"/>
    <lineage>
        <taxon>Eukaryota</taxon>
        <taxon>Viridiplantae</taxon>
        <taxon>Streptophyta</taxon>
        <taxon>Embryophyta</taxon>
        <taxon>Tracheophyta</taxon>
        <taxon>Spermatophyta</taxon>
        <taxon>Magnoliopsida</taxon>
        <taxon>eudicotyledons</taxon>
        <taxon>Gunneridae</taxon>
        <taxon>Pentapetalae</taxon>
        <taxon>rosids</taxon>
        <taxon>fabids</taxon>
        <taxon>Rosales</taxon>
        <taxon>Moraceae</taxon>
        <taxon>Ficeae</taxon>
        <taxon>Ficus</taxon>
    </lineage>
</organism>
<dbReference type="EMBL" id="BTGU01000039">
    <property type="protein sequence ID" value="GMN51853.1"/>
    <property type="molecule type" value="Genomic_DNA"/>
</dbReference>
<dbReference type="AlphaFoldDB" id="A0AA88AS59"/>
<proteinExistence type="predicted"/>
<dbReference type="InterPro" id="IPR007053">
    <property type="entry name" value="LRAT_dom"/>
</dbReference>
<dbReference type="Pfam" id="PF04970">
    <property type="entry name" value="LRAT"/>
    <property type="match status" value="1"/>
</dbReference>
<evidence type="ECO:0000259" key="1">
    <source>
        <dbReference type="PROSITE" id="PS51934"/>
    </source>
</evidence>